<feature type="domain" description="Glutaredoxin" evidence="8">
    <location>
        <begin position="15"/>
        <end position="73"/>
    </location>
</feature>
<evidence type="ECO:0000313" key="10">
    <source>
        <dbReference type="Proteomes" id="UP001205740"/>
    </source>
</evidence>
<dbReference type="NCBIfam" id="TIGR02194">
    <property type="entry name" value="GlrX_NrdH"/>
    <property type="match status" value="1"/>
</dbReference>
<keyword evidence="10" id="KW-1185">Reference proteome</keyword>
<dbReference type="SUPFAM" id="SSF52833">
    <property type="entry name" value="Thioredoxin-like"/>
    <property type="match status" value="1"/>
</dbReference>
<comment type="caution">
    <text evidence="9">The sequence shown here is derived from an EMBL/GenBank/DDBJ whole genome shotgun (WGS) entry which is preliminary data.</text>
</comment>
<keyword evidence="5" id="KW-0249">Electron transport</keyword>
<gene>
    <name evidence="9" type="ORF">LX12_004263</name>
</gene>
<dbReference type="InterPro" id="IPR011909">
    <property type="entry name" value="GlrX_NrdH"/>
</dbReference>
<sequence>MQSNPTNKGPDAMTVTVYTKPACVQCNATYKALDKAGVAYEVVDITEDDSARDYVLSLGYLAAPVVVAGDDHWSGFRPDRIKALAAAAA</sequence>
<comment type="function">
    <text evidence="1">Electron transport system for the ribonucleotide reductase system NrdEF.</text>
</comment>
<proteinExistence type="inferred from homology"/>
<dbReference type="InterPro" id="IPR036249">
    <property type="entry name" value="Thioredoxin-like_sf"/>
</dbReference>
<dbReference type="Proteomes" id="UP001205740">
    <property type="component" value="Unassembled WGS sequence"/>
</dbReference>
<evidence type="ECO:0000256" key="5">
    <source>
        <dbReference type="ARBA" id="ARBA00022982"/>
    </source>
</evidence>
<name>A0ABT1H748_9NOCA</name>
<dbReference type="Gene3D" id="3.40.30.10">
    <property type="entry name" value="Glutaredoxin"/>
    <property type="match status" value="1"/>
</dbReference>
<dbReference type="Pfam" id="PF00462">
    <property type="entry name" value="Glutaredoxin"/>
    <property type="match status" value="1"/>
</dbReference>
<keyword evidence="4" id="KW-0813">Transport</keyword>
<keyword evidence="7" id="KW-0676">Redox-active center</keyword>
<evidence type="ECO:0000256" key="4">
    <source>
        <dbReference type="ARBA" id="ARBA00022448"/>
    </source>
</evidence>
<evidence type="ECO:0000256" key="3">
    <source>
        <dbReference type="ARBA" id="ARBA00017945"/>
    </source>
</evidence>
<dbReference type="InterPro" id="IPR051548">
    <property type="entry name" value="Grx-like_ET"/>
</dbReference>
<accession>A0ABT1H748</accession>
<evidence type="ECO:0000256" key="6">
    <source>
        <dbReference type="ARBA" id="ARBA00023157"/>
    </source>
</evidence>
<evidence type="ECO:0000256" key="1">
    <source>
        <dbReference type="ARBA" id="ARBA00002292"/>
    </source>
</evidence>
<dbReference type="PANTHER" id="PTHR34386:SF1">
    <property type="entry name" value="GLUTAREDOXIN-LIKE PROTEIN NRDH"/>
    <property type="match status" value="1"/>
</dbReference>
<protein>
    <recommendedName>
        <fullName evidence="3">Glutaredoxin-like protein NrdH</fullName>
    </recommendedName>
</protein>
<organism evidence="9 10">
    <name type="scientific">Williamsia serinedens</name>
    <dbReference type="NCBI Taxonomy" id="391736"/>
    <lineage>
        <taxon>Bacteria</taxon>
        <taxon>Bacillati</taxon>
        <taxon>Actinomycetota</taxon>
        <taxon>Actinomycetes</taxon>
        <taxon>Mycobacteriales</taxon>
        <taxon>Nocardiaceae</taxon>
        <taxon>Williamsia</taxon>
    </lineage>
</organism>
<evidence type="ECO:0000259" key="8">
    <source>
        <dbReference type="Pfam" id="PF00462"/>
    </source>
</evidence>
<evidence type="ECO:0000313" key="9">
    <source>
        <dbReference type="EMBL" id="MCP2163050.1"/>
    </source>
</evidence>
<dbReference type="PROSITE" id="PS51354">
    <property type="entry name" value="GLUTAREDOXIN_2"/>
    <property type="match status" value="1"/>
</dbReference>
<comment type="similarity">
    <text evidence="2">Belongs to the glutaredoxin family.</text>
</comment>
<dbReference type="InterPro" id="IPR002109">
    <property type="entry name" value="Glutaredoxin"/>
</dbReference>
<dbReference type="EMBL" id="JAMTCG010000011">
    <property type="protein sequence ID" value="MCP2163050.1"/>
    <property type="molecule type" value="Genomic_DNA"/>
</dbReference>
<reference evidence="9 10" key="1">
    <citation type="submission" date="2022-06" db="EMBL/GenBank/DDBJ databases">
        <title>Genomic Encyclopedia of Archaeal and Bacterial Type Strains, Phase II (KMG-II): from individual species to whole genera.</title>
        <authorList>
            <person name="Goeker M."/>
        </authorList>
    </citation>
    <scope>NUCLEOTIDE SEQUENCE [LARGE SCALE GENOMIC DNA]</scope>
    <source>
        <strain evidence="9 10">DSM 45037</strain>
    </source>
</reference>
<keyword evidence="6" id="KW-1015">Disulfide bond</keyword>
<evidence type="ECO:0000256" key="7">
    <source>
        <dbReference type="ARBA" id="ARBA00023284"/>
    </source>
</evidence>
<dbReference type="CDD" id="cd02976">
    <property type="entry name" value="NrdH"/>
    <property type="match status" value="1"/>
</dbReference>
<evidence type="ECO:0000256" key="2">
    <source>
        <dbReference type="ARBA" id="ARBA00007787"/>
    </source>
</evidence>
<dbReference type="PANTHER" id="PTHR34386">
    <property type="entry name" value="GLUTAREDOXIN"/>
    <property type="match status" value="1"/>
</dbReference>